<dbReference type="eggNOG" id="arCOG01380">
    <property type="taxonomic scope" value="Archaea"/>
</dbReference>
<keyword evidence="2" id="KW-1185">Reference proteome</keyword>
<evidence type="ECO:0000313" key="1">
    <source>
        <dbReference type="EMBL" id="ELZ26390.1"/>
    </source>
</evidence>
<dbReference type="AlphaFoldDB" id="M0CSZ6"/>
<protein>
    <recommendedName>
        <fullName evidence="3">Type I phosphodiesterase/nucleotide pyrophosphatase</fullName>
    </recommendedName>
</protein>
<sequence length="295" mass="33265">MLVLALDGTDLRLAEQWECDNLLLDRHGQIDTFAYSRDQPWTPEVWTAVAAGEHPRDTQTVEPEWNHPVLRFASNITRNLPLSVRSRLGDLVEAASVESREEMNFPTISGEHAFTNAEVKGWPGVTPANNLLQTWDLYRELTSGTCSKSEHHAPIVANHYEEIGWLRGHACTGTPLAACHLHLLDTMGHIYADRPESLKQYYLLADEQVGSLRDETDRMIILSDHGMKTGLFDDDRLGSHSWRAMVSATEDVEGTLPTSVFDVREWIESQDTTVSDRNELSPDTDREQLEALGYI</sequence>
<dbReference type="InParanoid" id="M0CSZ6"/>
<dbReference type="Pfam" id="PF01663">
    <property type="entry name" value="Phosphodiest"/>
    <property type="match status" value="1"/>
</dbReference>
<name>M0CSZ6_HALPD</name>
<dbReference type="Gene3D" id="3.40.720.10">
    <property type="entry name" value="Alkaline Phosphatase, subunit A"/>
    <property type="match status" value="1"/>
</dbReference>
<reference evidence="1 2" key="1">
    <citation type="journal article" date="2014" name="PLoS Genet.">
        <title>Phylogenetically driven sequencing of extremely halophilic archaea reveals strategies for static and dynamic osmo-response.</title>
        <authorList>
            <person name="Becker E.A."/>
            <person name="Seitzer P.M."/>
            <person name="Tritt A."/>
            <person name="Larsen D."/>
            <person name="Krusor M."/>
            <person name="Yao A.I."/>
            <person name="Wu D."/>
            <person name="Madern D."/>
            <person name="Eisen J.A."/>
            <person name="Darling A.E."/>
            <person name="Facciotti M.T."/>
        </authorList>
    </citation>
    <scope>NUCLEOTIDE SEQUENCE [LARGE SCALE GENOMIC DNA]</scope>
    <source>
        <strain evidence="1 2">JCM 14848</strain>
    </source>
</reference>
<dbReference type="SUPFAM" id="SSF53649">
    <property type="entry name" value="Alkaline phosphatase-like"/>
    <property type="match status" value="1"/>
</dbReference>
<gene>
    <name evidence="1" type="ORF">C474_19619</name>
</gene>
<accession>M0CSZ6</accession>
<dbReference type="InterPro" id="IPR002591">
    <property type="entry name" value="Phosphodiest/P_Trfase"/>
</dbReference>
<dbReference type="EMBL" id="AOIV01000044">
    <property type="protein sequence ID" value="ELZ26390.1"/>
    <property type="molecule type" value="Genomic_DNA"/>
</dbReference>
<proteinExistence type="predicted"/>
<evidence type="ECO:0000313" key="2">
    <source>
        <dbReference type="Proteomes" id="UP000011513"/>
    </source>
</evidence>
<dbReference type="Proteomes" id="UP000011513">
    <property type="component" value="Unassembled WGS sequence"/>
</dbReference>
<evidence type="ECO:0008006" key="3">
    <source>
        <dbReference type="Google" id="ProtNLM"/>
    </source>
</evidence>
<organism evidence="1 2">
    <name type="scientific">Halogeometricum pallidum JCM 14848</name>
    <dbReference type="NCBI Taxonomy" id="1227487"/>
    <lineage>
        <taxon>Archaea</taxon>
        <taxon>Methanobacteriati</taxon>
        <taxon>Methanobacteriota</taxon>
        <taxon>Stenosarchaea group</taxon>
        <taxon>Halobacteria</taxon>
        <taxon>Halobacteriales</taxon>
        <taxon>Haloferacaceae</taxon>
        <taxon>Halogeometricum</taxon>
    </lineage>
</organism>
<dbReference type="InterPro" id="IPR017850">
    <property type="entry name" value="Alkaline_phosphatase_core_sf"/>
</dbReference>
<comment type="caution">
    <text evidence="1">The sequence shown here is derived from an EMBL/GenBank/DDBJ whole genome shotgun (WGS) entry which is preliminary data.</text>
</comment>